<dbReference type="AlphaFoldDB" id="A0AAC9JF66"/>
<dbReference type="Proteomes" id="UP000182101">
    <property type="component" value="Plasmid pAMCP48-600"/>
</dbReference>
<organism evidence="1 2">
    <name type="scientific">Alteromonas mediterranea</name>
    <dbReference type="NCBI Taxonomy" id="314275"/>
    <lineage>
        <taxon>Bacteria</taxon>
        <taxon>Pseudomonadati</taxon>
        <taxon>Pseudomonadota</taxon>
        <taxon>Gammaproteobacteria</taxon>
        <taxon>Alteromonadales</taxon>
        <taxon>Alteromonadaceae</taxon>
        <taxon>Alteromonas/Salinimonas group</taxon>
        <taxon>Alteromonas</taxon>
    </lineage>
</organism>
<accession>A0AAC9JF66</accession>
<proteinExistence type="predicted"/>
<evidence type="ECO:0000313" key="1">
    <source>
        <dbReference type="EMBL" id="APD92241.1"/>
    </source>
</evidence>
<keyword evidence="1" id="KW-0614">Plasmid</keyword>
<evidence type="ECO:0000313" key="2">
    <source>
        <dbReference type="Proteomes" id="UP000182101"/>
    </source>
</evidence>
<reference evidence="1 2" key="1">
    <citation type="submission" date="2016-11" db="EMBL/GenBank/DDBJ databases">
        <title>Networking in microbes: conjugative elements and plasmids in the genus Alteromonas.</title>
        <authorList>
            <person name="Lopez-Perez M."/>
            <person name="Ramon-Marco N."/>
            <person name="Rodriguez-Valera F."/>
        </authorList>
    </citation>
    <scope>NUCLEOTIDE SEQUENCE [LARGE SCALE GENOMIC DNA]</scope>
    <source>
        <strain evidence="1 2">CP48</strain>
        <plasmid evidence="2">pamcp48-600</plasmid>
    </source>
</reference>
<geneLocation type="plasmid" evidence="2">
    <name>pamcp48-600</name>
</geneLocation>
<dbReference type="EMBL" id="CP018025">
    <property type="protein sequence ID" value="APD92241.1"/>
    <property type="molecule type" value="Genomic_DNA"/>
</dbReference>
<sequence length="266" mass="30753">MQNKIPSTKLVMDLPHYLEHFEVSSEEFALAKGIYLNALEIAINEERLFVFGDNLYYKATQYSPSLKLGKRPVPKTLSAHISTSFGGDHEAFAQKHGDNVIFVKSAADNGGLWVAREILLPYNLPKAYPMVSLQSHIESDYEDNATEFGRLHGRSQQQVHRWKLKNAGWCKGNVYLKRTDFNPDLLLTHEAKQAVLFTDYLFGGYFLPASERVSVAHNPNIKERHRTLKRLFKEMFIKYSNQIDRYIAYPDTMWVEGDIYKKQSDW</sequence>
<protein>
    <submittedName>
        <fullName evidence="1">Uncharacterized protein</fullName>
    </submittedName>
</protein>
<dbReference type="RefSeq" id="WP_071960854.1">
    <property type="nucleotide sequence ID" value="NZ_CP018025.1"/>
</dbReference>
<name>A0AAC9JF66_9ALTE</name>
<gene>
    <name evidence="1" type="ORF">BM524_20205</name>
</gene>